<protein>
    <recommendedName>
        <fullName evidence="2">Type VI lipoprotein IgE-like C-terminal domain-containing protein</fullName>
    </recommendedName>
</protein>
<name>A0A150RUZ4_SORCE</name>
<evidence type="ECO:0000259" key="2">
    <source>
        <dbReference type="Pfam" id="PF22361"/>
    </source>
</evidence>
<dbReference type="PROSITE" id="PS51257">
    <property type="entry name" value="PROKAR_LIPOPROTEIN"/>
    <property type="match status" value="1"/>
</dbReference>
<dbReference type="AlphaFoldDB" id="A0A150RUZ4"/>
<reference evidence="3 4" key="1">
    <citation type="submission" date="2014-02" db="EMBL/GenBank/DDBJ databases">
        <title>The small core and large imbalanced accessory genome model reveals a collaborative survival strategy of Sorangium cellulosum strains in nature.</title>
        <authorList>
            <person name="Han K."/>
            <person name="Peng R."/>
            <person name="Blom J."/>
            <person name="Li Y.-Z."/>
        </authorList>
    </citation>
    <scope>NUCLEOTIDE SEQUENCE [LARGE SCALE GENOMIC DNA]</scope>
    <source>
        <strain evidence="3 4">So0011-07</strain>
    </source>
</reference>
<dbReference type="InterPro" id="IPR054378">
    <property type="entry name" value="IgE-like_C"/>
</dbReference>
<organism evidence="3 4">
    <name type="scientific">Sorangium cellulosum</name>
    <name type="common">Polyangium cellulosum</name>
    <dbReference type="NCBI Taxonomy" id="56"/>
    <lineage>
        <taxon>Bacteria</taxon>
        <taxon>Pseudomonadati</taxon>
        <taxon>Myxococcota</taxon>
        <taxon>Polyangia</taxon>
        <taxon>Polyangiales</taxon>
        <taxon>Polyangiaceae</taxon>
        <taxon>Sorangium</taxon>
    </lineage>
</organism>
<keyword evidence="1" id="KW-0732">Signal</keyword>
<dbReference type="EMBL" id="JEMB01002027">
    <property type="protein sequence ID" value="KYF83926.1"/>
    <property type="molecule type" value="Genomic_DNA"/>
</dbReference>
<evidence type="ECO:0000313" key="3">
    <source>
        <dbReference type="EMBL" id="KYF83926.1"/>
    </source>
</evidence>
<comment type="caution">
    <text evidence="3">The sequence shown here is derived from an EMBL/GenBank/DDBJ whole genome shotgun (WGS) entry which is preliminary data.</text>
</comment>
<gene>
    <name evidence="3" type="ORF">BE17_43080</name>
</gene>
<feature type="domain" description="Type VI lipoprotein IgE-like C-terminal" evidence="2">
    <location>
        <begin position="60"/>
        <end position="145"/>
    </location>
</feature>
<dbReference type="Pfam" id="PF22361">
    <property type="entry name" value="IglE_N"/>
    <property type="match status" value="1"/>
</dbReference>
<evidence type="ECO:0000256" key="1">
    <source>
        <dbReference type="SAM" id="SignalP"/>
    </source>
</evidence>
<sequence length="158" mass="16786">MKRGARVGGSALAAAALAATVAGCGGEPRGGAASPDAGPMTATRFVIDAPEKTNNGATLYMMIRVVDDSFAAESYQDAAAKVFGAERDKQILDSRPIFPGRERVTVPVEVGEKSDVAIYFFFTAPQGAWRQTLHHPLPAQIDVELGEHAIARVQPHKR</sequence>
<dbReference type="Proteomes" id="UP000075635">
    <property type="component" value="Unassembled WGS sequence"/>
</dbReference>
<evidence type="ECO:0000313" key="4">
    <source>
        <dbReference type="Proteomes" id="UP000075635"/>
    </source>
</evidence>
<proteinExistence type="predicted"/>
<accession>A0A150RUZ4</accession>
<feature type="chain" id="PRO_5007568464" description="Type VI lipoprotein IgE-like C-terminal domain-containing protein" evidence="1">
    <location>
        <begin position="19"/>
        <end position="158"/>
    </location>
</feature>
<feature type="signal peptide" evidence="1">
    <location>
        <begin position="1"/>
        <end position="18"/>
    </location>
</feature>